<feature type="repeat" description="PPR" evidence="2">
    <location>
        <begin position="412"/>
        <end position="446"/>
    </location>
</feature>
<evidence type="ECO:0000256" key="2">
    <source>
        <dbReference type="PROSITE-ProRule" id="PRU00708"/>
    </source>
</evidence>
<name>A0A8T2RJX0_CERRI</name>
<keyword evidence="4" id="KW-1185">Reference proteome</keyword>
<sequence>MSNRTNVKVSLLIKIRHFSLKVPSSQGPPTHEPLRCLDGQNVNASTYASLLRSPVISRSRSAGQQVHDHIVRHGHDGDSLGNLLVQLYVRCGDLNDARFCFDSINDRTLFTWNFLLKAYDGLGYYKEVLYLFGQMLQENIIPDKCTYVCILSAYANNPPALCEAKSIHVHTISVGLHLNFVVATALINLYGKSNDLEHACSVFECLLERDIVSWNALIAAYGNQGLDTGVCQIFEQLHQEGYLPDRVTLLHTLCSFSRPPVLICGTRIHASLYGEAIENNVVVATALANMYGKCSSLKSAFQLFDQMQIRNLVTWNAMIAVFVQHEHGKEALQLFKQMNLEDMVSNKVTFVSALDACTNEKSLNEGVVLHTLMTKFGFDVDVVVGTALVNMYNNCNCLQEAHLIFDLLPERNVITWNVMMTGYVHHGFGKEALQLFDRMENEKVTPDDLSTVAVLSACGLEAALTRGQIMHTFALQCGFELGIAAANSILNMYGKCGCVDDAQVWFERMQERSLVSWNSIISVHAQHGNDDMVLELLCRMQAEGVLPNENTLSNILCMGSHGGAVRDCFGFWSIMINNHDIYPTVEHFDCMVDMLGRAGQLDKAESLINMMPIQPSALSWTTLLSSCRSSADVIRGKLAAETSIELDTCDGVTYITLSNICAASGLRDQALCINM</sequence>
<evidence type="ECO:0000313" key="3">
    <source>
        <dbReference type="EMBL" id="KAH7296802.1"/>
    </source>
</evidence>
<dbReference type="OMA" id="DACASEK"/>
<comment type="caution">
    <text evidence="3">The sequence shown here is derived from an EMBL/GenBank/DDBJ whole genome shotgun (WGS) entry which is preliminary data.</text>
</comment>
<proteinExistence type="predicted"/>
<dbReference type="Gene3D" id="1.25.40.10">
    <property type="entry name" value="Tetratricopeptide repeat domain"/>
    <property type="match status" value="5"/>
</dbReference>
<dbReference type="InterPro" id="IPR002885">
    <property type="entry name" value="PPR_rpt"/>
</dbReference>
<accession>A0A8T2RJX0</accession>
<dbReference type="Pfam" id="PF01535">
    <property type="entry name" value="PPR"/>
    <property type="match status" value="5"/>
</dbReference>
<dbReference type="Proteomes" id="UP000825935">
    <property type="component" value="Chromosome 26"/>
</dbReference>
<reference evidence="3" key="1">
    <citation type="submission" date="2021-08" db="EMBL/GenBank/DDBJ databases">
        <title>WGS assembly of Ceratopteris richardii.</title>
        <authorList>
            <person name="Marchant D.B."/>
            <person name="Chen G."/>
            <person name="Jenkins J."/>
            <person name="Shu S."/>
            <person name="Leebens-Mack J."/>
            <person name="Grimwood J."/>
            <person name="Schmutz J."/>
            <person name="Soltis P."/>
            <person name="Soltis D."/>
            <person name="Chen Z.-H."/>
        </authorList>
    </citation>
    <scope>NUCLEOTIDE SEQUENCE</scope>
    <source>
        <strain evidence="3">Whitten #5841</strain>
        <tissue evidence="3">Leaf</tissue>
    </source>
</reference>
<dbReference type="GO" id="GO:0009451">
    <property type="term" value="P:RNA modification"/>
    <property type="evidence" value="ECO:0007669"/>
    <property type="project" value="InterPro"/>
</dbReference>
<dbReference type="GO" id="GO:0003723">
    <property type="term" value="F:RNA binding"/>
    <property type="evidence" value="ECO:0007669"/>
    <property type="project" value="InterPro"/>
</dbReference>
<feature type="repeat" description="PPR" evidence="2">
    <location>
        <begin position="513"/>
        <end position="547"/>
    </location>
</feature>
<dbReference type="AlphaFoldDB" id="A0A8T2RJX0"/>
<evidence type="ECO:0000313" key="4">
    <source>
        <dbReference type="Proteomes" id="UP000825935"/>
    </source>
</evidence>
<evidence type="ECO:0000256" key="1">
    <source>
        <dbReference type="ARBA" id="ARBA00022737"/>
    </source>
</evidence>
<organism evidence="3 4">
    <name type="scientific">Ceratopteris richardii</name>
    <name type="common">Triangle waterfern</name>
    <dbReference type="NCBI Taxonomy" id="49495"/>
    <lineage>
        <taxon>Eukaryota</taxon>
        <taxon>Viridiplantae</taxon>
        <taxon>Streptophyta</taxon>
        <taxon>Embryophyta</taxon>
        <taxon>Tracheophyta</taxon>
        <taxon>Polypodiopsida</taxon>
        <taxon>Polypodiidae</taxon>
        <taxon>Polypodiales</taxon>
        <taxon>Pteridineae</taxon>
        <taxon>Pteridaceae</taxon>
        <taxon>Parkerioideae</taxon>
        <taxon>Ceratopteris</taxon>
    </lineage>
</organism>
<dbReference type="PROSITE" id="PS51375">
    <property type="entry name" value="PPR"/>
    <property type="match status" value="5"/>
</dbReference>
<dbReference type="NCBIfam" id="TIGR00756">
    <property type="entry name" value="PPR"/>
    <property type="match status" value="4"/>
</dbReference>
<dbReference type="InterPro" id="IPR011990">
    <property type="entry name" value="TPR-like_helical_dom_sf"/>
</dbReference>
<dbReference type="EMBL" id="CM035431">
    <property type="protein sequence ID" value="KAH7296802.1"/>
    <property type="molecule type" value="Genomic_DNA"/>
</dbReference>
<dbReference type="GO" id="GO:0048731">
    <property type="term" value="P:system development"/>
    <property type="evidence" value="ECO:0007669"/>
    <property type="project" value="UniProtKB-ARBA"/>
</dbReference>
<feature type="repeat" description="PPR" evidence="2">
    <location>
        <begin position="210"/>
        <end position="244"/>
    </location>
</feature>
<protein>
    <recommendedName>
        <fullName evidence="5">Pentatricopeptide repeat-containing protein</fullName>
    </recommendedName>
</protein>
<dbReference type="PANTHER" id="PTHR47926:SF533">
    <property type="entry name" value="DYW DOMAIN-CONTAINING PROTEIN"/>
    <property type="match status" value="1"/>
</dbReference>
<feature type="repeat" description="PPR" evidence="2">
    <location>
        <begin position="108"/>
        <end position="142"/>
    </location>
</feature>
<dbReference type="EMBL" id="CM035431">
    <property type="protein sequence ID" value="KAH7296801.1"/>
    <property type="molecule type" value="Genomic_DNA"/>
</dbReference>
<feature type="repeat" description="PPR" evidence="2">
    <location>
        <begin position="311"/>
        <end position="345"/>
    </location>
</feature>
<dbReference type="InterPro" id="IPR046960">
    <property type="entry name" value="PPR_At4g14850-like_plant"/>
</dbReference>
<dbReference type="FunFam" id="1.25.40.10:FF:000196">
    <property type="entry name" value="Pentatricopeptide repeat-containing protein At4g14850"/>
    <property type="match status" value="1"/>
</dbReference>
<dbReference type="FunFam" id="1.25.40.10:FF:000031">
    <property type="entry name" value="Pentatricopeptide repeat-containing protein mitochondrial"/>
    <property type="match status" value="1"/>
</dbReference>
<evidence type="ECO:0008006" key="5">
    <source>
        <dbReference type="Google" id="ProtNLM"/>
    </source>
</evidence>
<keyword evidence="1" id="KW-0677">Repeat</keyword>
<dbReference type="Pfam" id="PF13041">
    <property type="entry name" value="PPR_2"/>
    <property type="match status" value="3"/>
</dbReference>
<dbReference type="PANTHER" id="PTHR47926">
    <property type="entry name" value="PENTATRICOPEPTIDE REPEAT-CONTAINING PROTEIN"/>
    <property type="match status" value="1"/>
</dbReference>
<dbReference type="OrthoDB" id="185373at2759"/>
<gene>
    <name evidence="3" type="ORF">KP509_26G039600</name>
</gene>
<dbReference type="FunFam" id="1.25.40.10:FF:000158">
    <property type="entry name" value="pentatricopeptide repeat-containing protein At2g33680"/>
    <property type="match status" value="1"/>
</dbReference>